<evidence type="ECO:0000313" key="2">
    <source>
        <dbReference type="EMBL" id="RCN52449.1"/>
    </source>
</evidence>
<dbReference type="EMBL" id="JOJR01000007">
    <property type="protein sequence ID" value="RCN52449.1"/>
    <property type="molecule type" value="Genomic_DNA"/>
</dbReference>
<keyword evidence="1" id="KW-1133">Transmembrane helix</keyword>
<proteinExistence type="predicted"/>
<keyword evidence="1" id="KW-0472">Membrane</keyword>
<dbReference type="AlphaFoldDB" id="A0A368H9Z2"/>
<dbReference type="Proteomes" id="UP000252519">
    <property type="component" value="Unassembled WGS sequence"/>
</dbReference>
<feature type="transmembrane region" description="Helical" evidence="1">
    <location>
        <begin position="95"/>
        <end position="116"/>
    </location>
</feature>
<accession>A0A368H9Z2</accession>
<organism evidence="2 3">
    <name type="scientific">Ancylostoma caninum</name>
    <name type="common">Dog hookworm</name>
    <dbReference type="NCBI Taxonomy" id="29170"/>
    <lineage>
        <taxon>Eukaryota</taxon>
        <taxon>Metazoa</taxon>
        <taxon>Ecdysozoa</taxon>
        <taxon>Nematoda</taxon>
        <taxon>Chromadorea</taxon>
        <taxon>Rhabditida</taxon>
        <taxon>Rhabditina</taxon>
        <taxon>Rhabditomorpha</taxon>
        <taxon>Strongyloidea</taxon>
        <taxon>Ancylostomatidae</taxon>
        <taxon>Ancylostomatinae</taxon>
        <taxon>Ancylostoma</taxon>
    </lineage>
</organism>
<name>A0A368H9Z2_ANCCA</name>
<comment type="caution">
    <text evidence="2">The sequence shown here is derived from an EMBL/GenBank/DDBJ whole genome shotgun (WGS) entry which is preliminary data.</text>
</comment>
<sequence length="131" mass="14746">MFWTWVTKPLNVAPYKILEVFSDPFRGTSDHLALRDSLHLGTVRQQTPFAAPIHHPLMFPVVCCRTLIATIVTSGDEFNAAVSKAEGVATVADLVIFRVVLGVTALVLAIEVYVYIRMFLYIKAVRRWLSR</sequence>
<keyword evidence="3" id="KW-1185">Reference proteome</keyword>
<gene>
    <name evidence="2" type="ORF">ANCCAN_01492</name>
</gene>
<reference evidence="2 3" key="1">
    <citation type="submission" date="2014-10" db="EMBL/GenBank/DDBJ databases">
        <title>Draft genome of the hookworm Ancylostoma caninum.</title>
        <authorList>
            <person name="Mitreva M."/>
        </authorList>
    </citation>
    <scope>NUCLEOTIDE SEQUENCE [LARGE SCALE GENOMIC DNA]</scope>
    <source>
        <strain evidence="2 3">Baltimore</strain>
    </source>
</reference>
<dbReference type="OrthoDB" id="5869236at2759"/>
<evidence type="ECO:0000256" key="1">
    <source>
        <dbReference type="SAM" id="Phobius"/>
    </source>
</evidence>
<evidence type="ECO:0000313" key="3">
    <source>
        <dbReference type="Proteomes" id="UP000252519"/>
    </source>
</evidence>
<protein>
    <submittedName>
        <fullName evidence="2">Uncharacterized protein</fullName>
    </submittedName>
</protein>
<keyword evidence="1" id="KW-0812">Transmembrane</keyword>